<dbReference type="InterPro" id="IPR038389">
    <property type="entry name" value="PSMG2_sf"/>
</dbReference>
<dbReference type="Gene3D" id="3.40.50.10900">
    <property type="entry name" value="PAC-like subunit"/>
    <property type="match status" value="2"/>
</dbReference>
<dbReference type="InterPro" id="IPR016562">
    <property type="entry name" value="Proteasome_assmbl_chp_2_euk"/>
</dbReference>
<sequence length="271" mass="29475">MTVTPFFTAVQGTCLPPLEGTTLLVPAVSIGSVPQLAIDLVLHHPDLKLRKVGRLDPSFCFPFVGPFDSADDDDVTTALEVFSNGTLTVMQQRSPVFKSRDTEYIPALTQWISSSNFTEVLWLSSIDAAARTDEEFSTPILHLLPPNASASTPLLSTVSKRFPAFKPPKNSHERVESSKVPHIPGSLLTRKLLRRVGESSEGNQVKLGALLYFAAEGDTRQDAHNLANVVLLNLLTPSSEPELRGWGEKVLKEPASWSALFGQPANSALYA</sequence>
<dbReference type="GO" id="GO:0000502">
    <property type="term" value="C:proteasome complex"/>
    <property type="evidence" value="ECO:0007669"/>
    <property type="project" value="UniProtKB-KW"/>
</dbReference>
<proteinExistence type="inferred from homology"/>
<dbReference type="Pfam" id="PF09754">
    <property type="entry name" value="PAC2"/>
    <property type="match status" value="1"/>
</dbReference>
<organism evidence="5 7">
    <name type="scientific">Ustilago bromivora</name>
    <dbReference type="NCBI Taxonomy" id="307758"/>
    <lineage>
        <taxon>Eukaryota</taxon>
        <taxon>Fungi</taxon>
        <taxon>Dikarya</taxon>
        <taxon>Basidiomycota</taxon>
        <taxon>Ustilaginomycotina</taxon>
        <taxon>Ustilaginomycetes</taxon>
        <taxon>Ustilaginales</taxon>
        <taxon>Ustilaginaceae</taxon>
        <taxon>Ustilago</taxon>
    </lineage>
</organism>
<dbReference type="EMBL" id="ULHB01000078">
    <property type="protein sequence ID" value="SYW80550.1"/>
    <property type="molecule type" value="Genomic_DNA"/>
</dbReference>
<keyword evidence="8" id="KW-1185">Reference proteome</keyword>
<evidence type="ECO:0000256" key="2">
    <source>
        <dbReference type="ARBA" id="ARBA00023186"/>
    </source>
</evidence>
<comment type="function">
    <text evidence="4">Involved in 20S proteasome assembly.</text>
</comment>
<dbReference type="PIRSF" id="PIRSF010044">
    <property type="entry name" value="UCP010044"/>
    <property type="match status" value="1"/>
</dbReference>
<protein>
    <recommendedName>
        <fullName evidence="1 4">Proteasome assembly chaperone 2</fullName>
    </recommendedName>
</protein>
<keyword evidence="2 4" id="KW-0143">Chaperone</keyword>
<name>A0A1K0HFA0_9BASI</name>
<evidence type="ECO:0000256" key="3">
    <source>
        <dbReference type="ARBA" id="ARBA00025745"/>
    </source>
</evidence>
<reference evidence="7" key="2">
    <citation type="submission" date="2016-04" db="EMBL/GenBank/DDBJ databases">
        <authorList>
            <person name="Guldener U."/>
            <person name="Guldener U."/>
        </authorList>
    </citation>
    <scope>NUCLEOTIDE SEQUENCE [LARGE SCALE GENOMIC DNA]</scope>
    <source>
        <strain evidence="7">UB2112</strain>
    </source>
</reference>
<dbReference type="EMBL" id="LT558136">
    <property type="protein sequence ID" value="SAM86001.1"/>
    <property type="molecule type" value="Genomic_DNA"/>
</dbReference>
<accession>A0A1K0HFA0</accession>
<comment type="similarity">
    <text evidence="3 4">Belongs to the PSMG2 family.</text>
</comment>
<keyword evidence="5" id="KW-0647">Proteasome</keyword>
<dbReference type="InterPro" id="IPR019151">
    <property type="entry name" value="Proteasome_assmbl_chaperone_2"/>
</dbReference>
<dbReference type="PANTHER" id="PTHR12970:SF1">
    <property type="entry name" value="PROTEASOME ASSEMBLY CHAPERONE 2"/>
    <property type="match status" value="1"/>
</dbReference>
<evidence type="ECO:0000313" key="7">
    <source>
        <dbReference type="Proteomes" id="UP000179920"/>
    </source>
</evidence>
<dbReference type="AlphaFoldDB" id="A0A1K0HFA0"/>
<dbReference type="GO" id="GO:0005829">
    <property type="term" value="C:cytosol"/>
    <property type="evidence" value="ECO:0007669"/>
    <property type="project" value="TreeGrafter"/>
</dbReference>
<dbReference type="GO" id="GO:0043248">
    <property type="term" value="P:proteasome assembly"/>
    <property type="evidence" value="ECO:0007669"/>
    <property type="project" value="TreeGrafter"/>
</dbReference>
<comment type="subunit">
    <text evidence="4">Component of the 20S proteasome chaperone.</text>
</comment>
<dbReference type="GO" id="GO:0005634">
    <property type="term" value="C:nucleus"/>
    <property type="evidence" value="ECO:0007669"/>
    <property type="project" value="TreeGrafter"/>
</dbReference>
<reference evidence="5" key="1">
    <citation type="submission" date="2016-04" db="EMBL/GenBank/DDBJ databases">
        <authorList>
            <person name="Evans L.H."/>
            <person name="Alamgir A."/>
            <person name="Owens N."/>
            <person name="Weber N.D."/>
            <person name="Virtaneva K."/>
            <person name="Barbian K."/>
            <person name="Babar A."/>
            <person name="Rosenke K."/>
        </authorList>
    </citation>
    <scope>NUCLEOTIDE SEQUENCE</scope>
    <source>
        <strain evidence="5">UB2112</strain>
    </source>
</reference>
<evidence type="ECO:0000256" key="4">
    <source>
        <dbReference type="PIRNR" id="PIRNR010044"/>
    </source>
</evidence>
<evidence type="ECO:0000313" key="8">
    <source>
        <dbReference type="Proteomes" id="UP000658997"/>
    </source>
</evidence>
<dbReference type="PANTHER" id="PTHR12970">
    <property type="entry name" value="PROTEASOME ASSEMBLY CHAPERONE 2"/>
    <property type="match status" value="1"/>
</dbReference>
<dbReference type="Proteomes" id="UP000658997">
    <property type="component" value="Unassembled WGS sequence"/>
</dbReference>
<gene>
    <name evidence="6" type="ORF">UBRO2_03818</name>
    <name evidence="5" type="ORF">UBRO_07921</name>
</gene>
<dbReference type="Proteomes" id="UP000179920">
    <property type="component" value="Chromosome XX"/>
</dbReference>
<evidence type="ECO:0000313" key="6">
    <source>
        <dbReference type="EMBL" id="SYW80550.1"/>
    </source>
</evidence>
<evidence type="ECO:0000313" key="5">
    <source>
        <dbReference type="EMBL" id="SAM86001.1"/>
    </source>
</evidence>
<reference evidence="6" key="3">
    <citation type="submission" date="2018-08" db="EMBL/GenBank/DDBJ databases">
        <authorList>
            <person name="Guldener U."/>
        </authorList>
    </citation>
    <scope>NUCLEOTIDE SEQUENCE</scope>
    <source>
        <strain evidence="6">UB2</strain>
    </source>
</reference>
<dbReference type="OrthoDB" id="10260712at2759"/>
<evidence type="ECO:0000256" key="1">
    <source>
        <dbReference type="ARBA" id="ARBA00019186"/>
    </source>
</evidence>